<proteinExistence type="predicted"/>
<gene>
    <name evidence="3" type="ORF">SAMN05421803_101771</name>
</gene>
<evidence type="ECO:0000313" key="3">
    <source>
        <dbReference type="EMBL" id="SHI62759.1"/>
    </source>
</evidence>
<sequence length="336" mass="35889">MTDGTGAAAARGDAHGTTGSGDTPEERFASLMRQPRRAALISGALVPVAVAVNLFLLDDTSGALIGVAVVASVVCVLAVWNVVNFSPTAVARLEDASTRVGGRFTLWKEGTGGHTGVPFAYGAEHQRFGVLDHVVHGLPVEIGHLASQVSARHTAPTGRRHAYVVVRLPQRLPHMIVSFGHLTRVLGVRVVPDQWHRSQRVDVGAGRRFRLFVGDGGEQLARSFFSPDVVRCFQRVGRHYDIEIEGRDLYLFGARSVAAGTERRWNAQRELIEDLAATVAASGVWEILRRRRAGRGGGRAALRADVGRAVALVFGAAAVIVAVLSLVVLKAAGLLD</sequence>
<accession>A0A1M6CP72</accession>
<feature type="transmembrane region" description="Helical" evidence="2">
    <location>
        <begin position="38"/>
        <end position="57"/>
    </location>
</feature>
<name>A0A1M6CP72_9ACTN</name>
<dbReference type="Proteomes" id="UP000184452">
    <property type="component" value="Unassembled WGS sequence"/>
</dbReference>
<dbReference type="EMBL" id="FQZK01000001">
    <property type="protein sequence ID" value="SHI62759.1"/>
    <property type="molecule type" value="Genomic_DNA"/>
</dbReference>
<reference evidence="3 4" key="1">
    <citation type="submission" date="2016-11" db="EMBL/GenBank/DDBJ databases">
        <authorList>
            <person name="Jaros S."/>
            <person name="Januszkiewicz K."/>
            <person name="Wedrychowicz H."/>
        </authorList>
    </citation>
    <scope>NUCLEOTIDE SEQUENCE [LARGE SCALE GENOMIC DNA]</scope>
    <source>
        <strain evidence="3 4">CGMCC 4.5723</strain>
    </source>
</reference>
<keyword evidence="2" id="KW-0472">Membrane</keyword>
<evidence type="ECO:0000313" key="4">
    <source>
        <dbReference type="Proteomes" id="UP000184452"/>
    </source>
</evidence>
<dbReference type="OrthoDB" id="5054050at2"/>
<feature type="transmembrane region" description="Helical" evidence="2">
    <location>
        <begin position="309"/>
        <end position="329"/>
    </location>
</feature>
<feature type="transmembrane region" description="Helical" evidence="2">
    <location>
        <begin position="63"/>
        <end position="83"/>
    </location>
</feature>
<dbReference type="AlphaFoldDB" id="A0A1M6CP72"/>
<evidence type="ECO:0000256" key="2">
    <source>
        <dbReference type="SAM" id="Phobius"/>
    </source>
</evidence>
<feature type="region of interest" description="Disordered" evidence="1">
    <location>
        <begin position="1"/>
        <end position="25"/>
    </location>
</feature>
<organism evidence="3 4">
    <name type="scientific">Nocardiopsis flavescens</name>
    <dbReference type="NCBI Taxonomy" id="758803"/>
    <lineage>
        <taxon>Bacteria</taxon>
        <taxon>Bacillati</taxon>
        <taxon>Actinomycetota</taxon>
        <taxon>Actinomycetes</taxon>
        <taxon>Streptosporangiales</taxon>
        <taxon>Nocardiopsidaceae</taxon>
        <taxon>Nocardiopsis</taxon>
    </lineage>
</organism>
<keyword evidence="2" id="KW-1133">Transmembrane helix</keyword>
<feature type="compositionally biased region" description="Low complexity" evidence="1">
    <location>
        <begin position="1"/>
        <end position="17"/>
    </location>
</feature>
<protein>
    <recommendedName>
        <fullName evidence="5">DUF3137 domain-containing protein</fullName>
    </recommendedName>
</protein>
<dbReference type="RefSeq" id="WP_073374890.1">
    <property type="nucleotide sequence ID" value="NZ_FQZK01000001.1"/>
</dbReference>
<keyword evidence="4" id="KW-1185">Reference proteome</keyword>
<evidence type="ECO:0000256" key="1">
    <source>
        <dbReference type="SAM" id="MobiDB-lite"/>
    </source>
</evidence>
<keyword evidence="2" id="KW-0812">Transmembrane</keyword>
<evidence type="ECO:0008006" key="5">
    <source>
        <dbReference type="Google" id="ProtNLM"/>
    </source>
</evidence>